<dbReference type="Gene3D" id="3.40.50.150">
    <property type="entry name" value="Vaccinia Virus protein VP39"/>
    <property type="match status" value="1"/>
</dbReference>
<dbReference type="Proteomes" id="UP000035720">
    <property type="component" value="Unassembled WGS sequence"/>
</dbReference>
<gene>
    <name evidence="1" type="ORF">BN13_1010008</name>
</gene>
<protein>
    <recommendedName>
        <fullName evidence="3">Spermidine synthase</fullName>
    </recommendedName>
</protein>
<dbReference type="AlphaFoldDB" id="A0A077M2X1"/>
<organism evidence="1 2">
    <name type="scientific">Nostocoides jenkinsii Ben 74</name>
    <dbReference type="NCBI Taxonomy" id="1193518"/>
    <lineage>
        <taxon>Bacteria</taxon>
        <taxon>Bacillati</taxon>
        <taxon>Actinomycetota</taxon>
        <taxon>Actinomycetes</taxon>
        <taxon>Micrococcales</taxon>
        <taxon>Intrasporangiaceae</taxon>
        <taxon>Nostocoides</taxon>
    </lineage>
</organism>
<dbReference type="EMBL" id="CAJC01000004">
    <property type="protein sequence ID" value="CCI51431.1"/>
    <property type="molecule type" value="Genomic_DNA"/>
</dbReference>
<evidence type="ECO:0000313" key="2">
    <source>
        <dbReference type="Proteomes" id="UP000035720"/>
    </source>
</evidence>
<dbReference type="NCBIfam" id="NF037959">
    <property type="entry name" value="MFS_SpdSyn"/>
    <property type="match status" value="1"/>
</dbReference>
<evidence type="ECO:0000313" key="1">
    <source>
        <dbReference type="EMBL" id="CCI51431.1"/>
    </source>
</evidence>
<dbReference type="STRING" id="1193518.BN13_1010008"/>
<accession>A0A077M2X1</accession>
<evidence type="ECO:0008006" key="3">
    <source>
        <dbReference type="Google" id="ProtNLM"/>
    </source>
</evidence>
<dbReference type="RefSeq" id="WP_235434060.1">
    <property type="nucleotide sequence ID" value="NZ_HF571038.1"/>
</dbReference>
<sequence length="260" mass="26802">MSIEFRSDPYGVTILLDGWPQSHVAPGDPGLLTFEYVHQIALVLDSLPAGRLAVTHVGGGGLTVPRYVHATRPGSPQIVFEPDAALTDAVRDRVPLPRDHRIRVRPMAGAAGVAGLAAASADVLILDAYAAGRVPAELTSAGFAREVRRVLRGAGIVVANLADAPGLAFVRRCAATFAAAGLEPVALLATHDILKGRRFGNAVLVGGAHPDPAALDRGVGRASPPCGIRSGAEVARLLAGVAPFVEGELSPEPPPGLFGR</sequence>
<comment type="caution">
    <text evidence="1">The sequence shown here is derived from an EMBL/GenBank/DDBJ whole genome shotgun (WGS) entry which is preliminary data.</text>
</comment>
<dbReference type="SUPFAM" id="SSF53335">
    <property type="entry name" value="S-adenosyl-L-methionine-dependent methyltransferases"/>
    <property type="match status" value="1"/>
</dbReference>
<dbReference type="InterPro" id="IPR029063">
    <property type="entry name" value="SAM-dependent_MTases_sf"/>
</dbReference>
<keyword evidence="2" id="KW-1185">Reference proteome</keyword>
<reference evidence="1 2" key="1">
    <citation type="journal article" date="2013" name="ISME J.">
        <title>A metabolic model for members of the genus Tetrasphaera involved in enhanced biological phosphorus removal.</title>
        <authorList>
            <person name="Kristiansen R."/>
            <person name="Nguyen H.T.T."/>
            <person name="Saunders A.M."/>
            <person name="Nielsen J.L."/>
            <person name="Wimmer R."/>
            <person name="Le V.Q."/>
            <person name="McIlroy S.J."/>
            <person name="Petrovski S."/>
            <person name="Seviour R.J."/>
            <person name="Calteau A."/>
            <person name="Nielsen K.L."/>
            <person name="Nielsen P.H."/>
        </authorList>
    </citation>
    <scope>NUCLEOTIDE SEQUENCE [LARGE SCALE GENOMIC DNA]</scope>
    <source>
        <strain evidence="1 2">Ben 74</strain>
    </source>
</reference>
<proteinExistence type="predicted"/>
<name>A0A077M2X1_9MICO</name>